<reference evidence="1 2" key="1">
    <citation type="submission" date="2024-08" db="EMBL/GenBank/DDBJ databases">
        <authorList>
            <person name="Ishaq N."/>
        </authorList>
    </citation>
    <scope>NUCLEOTIDE SEQUENCE [LARGE SCALE GENOMIC DNA]</scope>
    <source>
        <strain evidence="1 2">DSM 18651</strain>
    </source>
</reference>
<protein>
    <submittedName>
        <fullName evidence="1">Uncharacterized protein</fullName>
    </submittedName>
</protein>
<proteinExistence type="predicted"/>
<dbReference type="Proteomes" id="UP001569428">
    <property type="component" value="Unassembled WGS sequence"/>
</dbReference>
<dbReference type="RefSeq" id="WP_371841598.1">
    <property type="nucleotide sequence ID" value="NZ_JBGMEK010000137.1"/>
</dbReference>
<comment type="caution">
    <text evidence="1">The sequence shown here is derived from an EMBL/GenBank/DDBJ whole genome shotgun (WGS) entry which is preliminary data.</text>
</comment>
<name>A0ABV4P6Y2_9GAMM</name>
<gene>
    <name evidence="1" type="ORF">ACCI49_23125</name>
</gene>
<evidence type="ECO:0000313" key="2">
    <source>
        <dbReference type="Proteomes" id="UP001569428"/>
    </source>
</evidence>
<evidence type="ECO:0000313" key="1">
    <source>
        <dbReference type="EMBL" id="MFA0813782.1"/>
    </source>
</evidence>
<dbReference type="EMBL" id="JBGMEK010000137">
    <property type="protein sequence ID" value="MFA0813782.1"/>
    <property type="molecule type" value="Genomic_DNA"/>
</dbReference>
<organism evidence="1 2">
    <name type="scientific">Microbulbifer epialgicus</name>
    <dbReference type="NCBI Taxonomy" id="393907"/>
    <lineage>
        <taxon>Bacteria</taxon>
        <taxon>Pseudomonadati</taxon>
        <taxon>Pseudomonadota</taxon>
        <taxon>Gammaproteobacteria</taxon>
        <taxon>Cellvibrionales</taxon>
        <taxon>Microbulbiferaceae</taxon>
        <taxon>Microbulbifer</taxon>
    </lineage>
</organism>
<sequence>MKALRVKPEFVSLLKTGDFDTFSVSHFRDAYLQLTGDDSKPKNLTSQLVKRHLRKLEEHGVLERVDTGKLHPIEYRIKDLTRLDSRPSVRQHVEATPEQAGKLLPEGVVHTLKLKLNKYRTGLLSSAGALEEYEAIAKVQPSLKEAIQKKYDQTREEYAKTLGKVRAIESLLDPKPSL</sequence>
<accession>A0ABV4P6Y2</accession>
<keyword evidence="2" id="KW-1185">Reference proteome</keyword>